<evidence type="ECO:0000256" key="2">
    <source>
        <dbReference type="ARBA" id="ARBA00023157"/>
    </source>
</evidence>
<dbReference type="GO" id="GO:0009986">
    <property type="term" value="C:cell surface"/>
    <property type="evidence" value="ECO:0007669"/>
    <property type="project" value="TreeGrafter"/>
</dbReference>
<name>A0AAV7P1K5_PLEWA</name>
<sequence>MESVSTLIVRYTVAMCGGKCFASIALDAEQIELRAINLCSSQRGSTSTAADQQDVVSHADRCRCSPAQISATATLPPGPAVCSEDWVFFNGMCYFISSEYLDWSRSREDCLTKESQLLVIDDHKEMTCVGGESTLNTWGVNKSSCQPETLILLLPGFHKQHHKKQKLPLDRTPSQGTGREVDLDERLGVNQHM</sequence>
<dbReference type="InterPro" id="IPR051527">
    <property type="entry name" value="KLR_subfamily_B"/>
</dbReference>
<keyword evidence="2" id="KW-1015">Disulfide bond</keyword>
<dbReference type="PANTHER" id="PTHR46784:SF1">
    <property type="entry name" value="KILLER CELL LECTIN-LIKE RECEPTOR SUBFAMILY B MEMBER 1"/>
    <property type="match status" value="1"/>
</dbReference>
<dbReference type="SUPFAM" id="SSF56436">
    <property type="entry name" value="C-type lectin-like"/>
    <property type="match status" value="1"/>
</dbReference>
<keyword evidence="1" id="KW-0472">Membrane</keyword>
<reference evidence="4" key="1">
    <citation type="journal article" date="2022" name="bioRxiv">
        <title>Sequencing and chromosome-scale assembly of the giantPleurodeles waltlgenome.</title>
        <authorList>
            <person name="Brown T."/>
            <person name="Elewa A."/>
            <person name="Iarovenko S."/>
            <person name="Subramanian E."/>
            <person name="Araus A.J."/>
            <person name="Petzold A."/>
            <person name="Susuki M."/>
            <person name="Suzuki K.-i.T."/>
            <person name="Hayashi T."/>
            <person name="Toyoda A."/>
            <person name="Oliveira C."/>
            <person name="Osipova E."/>
            <person name="Leigh N.D."/>
            <person name="Simon A."/>
            <person name="Yun M.H."/>
        </authorList>
    </citation>
    <scope>NUCLEOTIDE SEQUENCE</scope>
    <source>
        <strain evidence="4">20211129_DDA</strain>
        <tissue evidence="4">Liver</tissue>
    </source>
</reference>
<evidence type="ECO:0000256" key="1">
    <source>
        <dbReference type="ARBA" id="ARBA00022989"/>
    </source>
</evidence>
<dbReference type="InterPro" id="IPR016186">
    <property type="entry name" value="C-type_lectin-like/link_sf"/>
</dbReference>
<gene>
    <name evidence="4" type="ORF">NDU88_000631</name>
</gene>
<dbReference type="AlphaFoldDB" id="A0AAV7P1K5"/>
<dbReference type="GO" id="GO:0005886">
    <property type="term" value="C:plasma membrane"/>
    <property type="evidence" value="ECO:0007669"/>
    <property type="project" value="TreeGrafter"/>
</dbReference>
<dbReference type="PANTHER" id="PTHR46784">
    <property type="entry name" value="KILLER CELL LECTIN-LIKE RECEPTOR SUBFAMILY B MEMBER 1"/>
    <property type="match status" value="1"/>
</dbReference>
<dbReference type="InterPro" id="IPR016187">
    <property type="entry name" value="CTDL_fold"/>
</dbReference>
<dbReference type="EMBL" id="JANPWB010000011">
    <property type="protein sequence ID" value="KAJ1122127.1"/>
    <property type="molecule type" value="Genomic_DNA"/>
</dbReference>
<evidence type="ECO:0000313" key="4">
    <source>
        <dbReference type="EMBL" id="KAJ1122127.1"/>
    </source>
</evidence>
<dbReference type="Proteomes" id="UP001066276">
    <property type="component" value="Chromosome 7"/>
</dbReference>
<keyword evidence="1" id="KW-0812">Transmembrane</keyword>
<dbReference type="GO" id="GO:0042269">
    <property type="term" value="P:regulation of natural killer cell mediated cytotoxicity"/>
    <property type="evidence" value="ECO:0007669"/>
    <property type="project" value="TreeGrafter"/>
</dbReference>
<dbReference type="Gene3D" id="3.10.100.10">
    <property type="entry name" value="Mannose-Binding Protein A, subunit A"/>
    <property type="match status" value="1"/>
</dbReference>
<feature type="region of interest" description="Disordered" evidence="3">
    <location>
        <begin position="163"/>
        <end position="193"/>
    </location>
</feature>
<dbReference type="GO" id="GO:0038023">
    <property type="term" value="F:signaling receptor activity"/>
    <property type="evidence" value="ECO:0007669"/>
    <property type="project" value="TreeGrafter"/>
</dbReference>
<evidence type="ECO:0000313" key="5">
    <source>
        <dbReference type="Proteomes" id="UP001066276"/>
    </source>
</evidence>
<keyword evidence="5" id="KW-1185">Reference proteome</keyword>
<proteinExistence type="predicted"/>
<comment type="caution">
    <text evidence="4">The sequence shown here is derived from an EMBL/GenBank/DDBJ whole genome shotgun (WGS) entry which is preliminary data.</text>
</comment>
<evidence type="ECO:0008006" key="6">
    <source>
        <dbReference type="Google" id="ProtNLM"/>
    </source>
</evidence>
<keyword evidence="1" id="KW-1133">Transmembrane helix</keyword>
<organism evidence="4 5">
    <name type="scientific">Pleurodeles waltl</name>
    <name type="common">Iberian ribbed newt</name>
    <dbReference type="NCBI Taxonomy" id="8319"/>
    <lineage>
        <taxon>Eukaryota</taxon>
        <taxon>Metazoa</taxon>
        <taxon>Chordata</taxon>
        <taxon>Craniata</taxon>
        <taxon>Vertebrata</taxon>
        <taxon>Euteleostomi</taxon>
        <taxon>Amphibia</taxon>
        <taxon>Batrachia</taxon>
        <taxon>Caudata</taxon>
        <taxon>Salamandroidea</taxon>
        <taxon>Salamandridae</taxon>
        <taxon>Pleurodelinae</taxon>
        <taxon>Pleurodeles</taxon>
    </lineage>
</organism>
<protein>
    <recommendedName>
        <fullName evidence="6">C-type lectin domain-containing protein</fullName>
    </recommendedName>
</protein>
<evidence type="ECO:0000256" key="3">
    <source>
        <dbReference type="SAM" id="MobiDB-lite"/>
    </source>
</evidence>
<accession>A0AAV7P1K5</accession>